<evidence type="ECO:0000256" key="4">
    <source>
        <dbReference type="ARBA" id="ARBA00022516"/>
    </source>
</evidence>
<dbReference type="GO" id="GO:0008444">
    <property type="term" value="F:CDP-diacylglycerol-glycerol-3-phosphate 3-phosphatidyltransferase activity"/>
    <property type="evidence" value="ECO:0007669"/>
    <property type="project" value="InterPro"/>
</dbReference>
<dbReference type="EMBL" id="JABFUD020000013">
    <property type="protein sequence ID" value="KAI5071345.1"/>
    <property type="molecule type" value="Genomic_DNA"/>
</dbReference>
<evidence type="ECO:0000256" key="8">
    <source>
        <dbReference type="ARBA" id="ARBA00023098"/>
    </source>
</evidence>
<keyword evidence="11" id="KW-1208">Phospholipid metabolism</keyword>
<feature type="transmembrane region" description="Helical" evidence="13">
    <location>
        <begin position="61"/>
        <end position="82"/>
    </location>
</feature>
<dbReference type="InterPro" id="IPR004570">
    <property type="entry name" value="Phosphatidylglycerol_P_synth"/>
</dbReference>
<keyword evidence="7 13" id="KW-1133">Transmembrane helix</keyword>
<evidence type="ECO:0000256" key="11">
    <source>
        <dbReference type="ARBA" id="ARBA00023264"/>
    </source>
</evidence>
<evidence type="ECO:0000256" key="10">
    <source>
        <dbReference type="ARBA" id="ARBA00023209"/>
    </source>
</evidence>
<dbReference type="Proteomes" id="UP000886520">
    <property type="component" value="Chromosome 13"/>
</dbReference>
<evidence type="ECO:0000256" key="13">
    <source>
        <dbReference type="SAM" id="Phobius"/>
    </source>
</evidence>
<proteinExistence type="inferred from homology"/>
<evidence type="ECO:0000256" key="5">
    <source>
        <dbReference type="ARBA" id="ARBA00022679"/>
    </source>
</evidence>
<keyword evidence="9 13" id="KW-0472">Membrane</keyword>
<dbReference type="PROSITE" id="PS00379">
    <property type="entry name" value="CDP_ALCOHOL_P_TRANSF"/>
    <property type="match status" value="1"/>
</dbReference>
<keyword evidence="5 12" id="KW-0808">Transferase</keyword>
<reference evidence="14" key="1">
    <citation type="submission" date="2021-01" db="EMBL/GenBank/DDBJ databases">
        <title>Adiantum capillus-veneris genome.</title>
        <authorList>
            <person name="Fang Y."/>
            <person name="Liao Q."/>
        </authorList>
    </citation>
    <scope>NUCLEOTIDE SEQUENCE</scope>
    <source>
        <strain evidence="14">H3</strain>
        <tissue evidence="14">Leaf</tissue>
    </source>
</reference>
<dbReference type="Gene3D" id="1.20.120.1760">
    <property type="match status" value="1"/>
</dbReference>
<evidence type="ECO:0000256" key="9">
    <source>
        <dbReference type="ARBA" id="ARBA00023136"/>
    </source>
</evidence>
<comment type="similarity">
    <text evidence="3 12">Belongs to the CDP-alcohol phosphatidyltransferase class-I family.</text>
</comment>
<protein>
    <submittedName>
        <fullName evidence="14">Uncharacterized protein</fullName>
    </submittedName>
</protein>
<dbReference type="GO" id="GO:0006655">
    <property type="term" value="P:phosphatidylglycerol biosynthetic process"/>
    <property type="evidence" value="ECO:0007669"/>
    <property type="project" value="UniProtKB-ARBA"/>
</dbReference>
<name>A0A9D4UP20_ADICA</name>
<keyword evidence="4" id="KW-0444">Lipid biosynthesis</keyword>
<dbReference type="GO" id="GO:0030145">
    <property type="term" value="F:manganese ion binding"/>
    <property type="evidence" value="ECO:0007669"/>
    <property type="project" value="UniProtKB-ARBA"/>
</dbReference>
<dbReference type="InterPro" id="IPR000462">
    <property type="entry name" value="CDP-OH_P_trans"/>
</dbReference>
<keyword evidence="15" id="KW-1185">Reference proteome</keyword>
<evidence type="ECO:0000256" key="12">
    <source>
        <dbReference type="RuleBase" id="RU003750"/>
    </source>
</evidence>
<evidence type="ECO:0000256" key="7">
    <source>
        <dbReference type="ARBA" id="ARBA00022989"/>
    </source>
</evidence>
<dbReference type="NCBIfam" id="TIGR00560">
    <property type="entry name" value="pgsA"/>
    <property type="match status" value="1"/>
</dbReference>
<dbReference type="PANTHER" id="PTHR14269:SF62">
    <property type="entry name" value="CDP-DIACYLGLYCEROL--GLYCEROL-3-PHOSPHATE 3-PHOSPHATIDYLTRANSFERASE 1, CHLOROPLASTIC"/>
    <property type="match status" value="1"/>
</dbReference>
<dbReference type="Pfam" id="PF01066">
    <property type="entry name" value="CDP-OH_P_transf"/>
    <property type="match status" value="1"/>
</dbReference>
<sequence>MSRKAGAKQSKTAPLVMPVDLAISSRSRGSKRKVAAMIQAANGRNELLSDGAEEFETDTKVLTLPTMLTLGRIAAIPILIIVFYSNQWWANSAVAGIFVLAALTDWLDGFLARKMKSHSTFGAFLDPVADKLMVATTLVLLSTRPLQASWAMPLPWLIPLPSVAIIGREITMSAVREWAASQSGDISAAVAVNKLGKWKTASQMVALTVLLATNGCQNGIDCLLLAAGVSLLYISAGLALVSLAVYIKGIWGVLVNHKDALSTCVLVYLCYSYLRVDLESIGAEKVDGDKEAGVDKANGNKCAGVKEKVDGGDNFVGAKEKAARDKKGGVKVKKGGALVEEASDEAVDVECIIESESVGDKLVANEGADVEGIAKSGSPRDKLAIDEEKVVEEKDNGAHKSKVGRKGDVKVKKGGALVERLVMRVLM</sequence>
<organism evidence="14 15">
    <name type="scientific">Adiantum capillus-veneris</name>
    <name type="common">Maidenhair fern</name>
    <dbReference type="NCBI Taxonomy" id="13818"/>
    <lineage>
        <taxon>Eukaryota</taxon>
        <taxon>Viridiplantae</taxon>
        <taxon>Streptophyta</taxon>
        <taxon>Embryophyta</taxon>
        <taxon>Tracheophyta</taxon>
        <taxon>Polypodiopsida</taxon>
        <taxon>Polypodiidae</taxon>
        <taxon>Polypodiales</taxon>
        <taxon>Pteridineae</taxon>
        <taxon>Pteridaceae</taxon>
        <taxon>Vittarioideae</taxon>
        <taxon>Adiantum</taxon>
    </lineage>
</organism>
<dbReference type="InterPro" id="IPR050324">
    <property type="entry name" value="CDP-alcohol_PTase-I"/>
</dbReference>
<evidence type="ECO:0000256" key="3">
    <source>
        <dbReference type="ARBA" id="ARBA00010441"/>
    </source>
</evidence>
<dbReference type="AlphaFoldDB" id="A0A9D4UP20"/>
<accession>A0A9D4UP20</accession>
<comment type="caution">
    <text evidence="14">The sequence shown here is derived from an EMBL/GenBank/DDBJ whole genome shotgun (WGS) entry which is preliminary data.</text>
</comment>
<dbReference type="GO" id="GO:0009941">
    <property type="term" value="C:chloroplast envelope"/>
    <property type="evidence" value="ECO:0007669"/>
    <property type="project" value="TreeGrafter"/>
</dbReference>
<dbReference type="InterPro" id="IPR048254">
    <property type="entry name" value="CDP_ALCOHOL_P_TRANSF_CS"/>
</dbReference>
<keyword evidence="10" id="KW-0594">Phospholipid biosynthesis</keyword>
<dbReference type="InterPro" id="IPR043130">
    <property type="entry name" value="CDP-OH_PTrfase_TM_dom"/>
</dbReference>
<keyword evidence="6 13" id="KW-0812">Transmembrane</keyword>
<evidence type="ECO:0000313" key="14">
    <source>
        <dbReference type="EMBL" id="KAI5071345.1"/>
    </source>
</evidence>
<dbReference type="PANTHER" id="PTHR14269">
    <property type="entry name" value="CDP-DIACYLGLYCEROL--GLYCEROL-3-PHOSPHATE 3-PHOSPHATIDYLTRANSFERASE-RELATED"/>
    <property type="match status" value="1"/>
</dbReference>
<evidence type="ECO:0000256" key="2">
    <source>
        <dbReference type="ARBA" id="ARBA00004141"/>
    </source>
</evidence>
<evidence type="ECO:0000256" key="6">
    <source>
        <dbReference type="ARBA" id="ARBA00022692"/>
    </source>
</evidence>
<dbReference type="FunFam" id="1.20.120.1760:FF:000008">
    <property type="entry name" value="CDP-diacylglycerol--glycerol-3-phosphate 3-phosphatidyltransferase 2"/>
    <property type="match status" value="1"/>
</dbReference>
<dbReference type="GO" id="GO:0045995">
    <property type="term" value="P:regulation of embryonic development"/>
    <property type="evidence" value="ECO:0007669"/>
    <property type="project" value="UniProtKB-ARBA"/>
</dbReference>
<feature type="transmembrane region" description="Helical" evidence="13">
    <location>
        <begin position="88"/>
        <end position="107"/>
    </location>
</feature>
<dbReference type="GO" id="GO:0016020">
    <property type="term" value="C:membrane"/>
    <property type="evidence" value="ECO:0007669"/>
    <property type="project" value="UniProtKB-SubCell"/>
</dbReference>
<comment type="cofactor">
    <cofactor evidence="1">
        <name>Mn(2+)</name>
        <dbReference type="ChEBI" id="CHEBI:29035"/>
    </cofactor>
</comment>
<dbReference type="OrthoDB" id="10020554at2759"/>
<keyword evidence="8" id="KW-0443">Lipid metabolism</keyword>
<evidence type="ECO:0000256" key="1">
    <source>
        <dbReference type="ARBA" id="ARBA00001936"/>
    </source>
</evidence>
<gene>
    <name evidence="14" type="ORF">GOP47_0013596</name>
</gene>
<comment type="subcellular location">
    <subcellularLocation>
        <location evidence="2">Membrane</location>
        <topology evidence="2">Multi-pass membrane protein</topology>
    </subcellularLocation>
</comment>
<feature type="transmembrane region" description="Helical" evidence="13">
    <location>
        <begin position="223"/>
        <end position="247"/>
    </location>
</feature>
<evidence type="ECO:0000313" key="15">
    <source>
        <dbReference type="Proteomes" id="UP000886520"/>
    </source>
</evidence>